<keyword evidence="3" id="KW-1185">Reference proteome</keyword>
<sequence>MIYVLLTLLVTSIVLLVISFFMSNRFNELEQEIEQLSMSQIQEQYVIKNKLKVLEEELLTDTLDLSVSSDLSTPGHTDTHPTQYKGNRKEPAVVVKVKELYEQGYSDQEIESQTGLSQNDIKVIIQQKTNNEAFA</sequence>
<protein>
    <recommendedName>
        <fullName evidence="4">DUF2802 domain-containing protein</fullName>
    </recommendedName>
</protein>
<feature type="compositionally biased region" description="Polar residues" evidence="1">
    <location>
        <begin position="74"/>
        <end position="85"/>
    </location>
</feature>
<accession>A0ABP3JLP2</accession>
<feature type="region of interest" description="Disordered" evidence="1">
    <location>
        <begin position="69"/>
        <end position="88"/>
    </location>
</feature>
<proteinExistence type="predicted"/>
<name>A0ABP3JLP2_9BACI</name>
<dbReference type="EMBL" id="BAAACZ010000009">
    <property type="protein sequence ID" value="GAA0457787.1"/>
    <property type="molecule type" value="Genomic_DNA"/>
</dbReference>
<evidence type="ECO:0000313" key="2">
    <source>
        <dbReference type="EMBL" id="GAA0457787.1"/>
    </source>
</evidence>
<comment type="caution">
    <text evidence="2">The sequence shown here is derived from an EMBL/GenBank/DDBJ whole genome shotgun (WGS) entry which is preliminary data.</text>
</comment>
<dbReference type="RefSeq" id="WP_343782322.1">
    <property type="nucleotide sequence ID" value="NZ_BAAACZ010000009.1"/>
</dbReference>
<gene>
    <name evidence="2" type="ORF">GCM10008935_11030</name>
</gene>
<dbReference type="Proteomes" id="UP001500740">
    <property type="component" value="Unassembled WGS sequence"/>
</dbReference>
<reference evidence="3" key="1">
    <citation type="journal article" date="2019" name="Int. J. Syst. Evol. Microbiol.">
        <title>The Global Catalogue of Microorganisms (GCM) 10K type strain sequencing project: providing services to taxonomists for standard genome sequencing and annotation.</title>
        <authorList>
            <consortium name="The Broad Institute Genomics Platform"/>
            <consortium name="The Broad Institute Genome Sequencing Center for Infectious Disease"/>
            <person name="Wu L."/>
            <person name="Ma J."/>
        </authorList>
    </citation>
    <scope>NUCLEOTIDE SEQUENCE [LARGE SCALE GENOMIC DNA]</scope>
    <source>
        <strain evidence="3">JCM 14193</strain>
    </source>
</reference>
<evidence type="ECO:0000313" key="3">
    <source>
        <dbReference type="Proteomes" id="UP001500740"/>
    </source>
</evidence>
<organism evidence="2 3">
    <name type="scientific">Alkalibacillus silvisoli</name>
    <dbReference type="NCBI Taxonomy" id="392823"/>
    <lineage>
        <taxon>Bacteria</taxon>
        <taxon>Bacillati</taxon>
        <taxon>Bacillota</taxon>
        <taxon>Bacilli</taxon>
        <taxon>Bacillales</taxon>
        <taxon>Bacillaceae</taxon>
        <taxon>Alkalibacillus</taxon>
    </lineage>
</organism>
<evidence type="ECO:0000256" key="1">
    <source>
        <dbReference type="SAM" id="MobiDB-lite"/>
    </source>
</evidence>
<evidence type="ECO:0008006" key="4">
    <source>
        <dbReference type="Google" id="ProtNLM"/>
    </source>
</evidence>